<dbReference type="EMBL" id="VSRR010042207">
    <property type="protein sequence ID" value="MPC75938.1"/>
    <property type="molecule type" value="Genomic_DNA"/>
</dbReference>
<organism evidence="1 2">
    <name type="scientific">Portunus trituberculatus</name>
    <name type="common">Swimming crab</name>
    <name type="synonym">Neptunus trituberculatus</name>
    <dbReference type="NCBI Taxonomy" id="210409"/>
    <lineage>
        <taxon>Eukaryota</taxon>
        <taxon>Metazoa</taxon>
        <taxon>Ecdysozoa</taxon>
        <taxon>Arthropoda</taxon>
        <taxon>Crustacea</taxon>
        <taxon>Multicrustacea</taxon>
        <taxon>Malacostraca</taxon>
        <taxon>Eumalacostraca</taxon>
        <taxon>Eucarida</taxon>
        <taxon>Decapoda</taxon>
        <taxon>Pleocyemata</taxon>
        <taxon>Brachyura</taxon>
        <taxon>Eubrachyura</taxon>
        <taxon>Portunoidea</taxon>
        <taxon>Portunidae</taxon>
        <taxon>Portuninae</taxon>
        <taxon>Portunus</taxon>
    </lineage>
</organism>
<keyword evidence="2" id="KW-1185">Reference proteome</keyword>
<protein>
    <submittedName>
        <fullName evidence="1">Uncharacterized protein</fullName>
    </submittedName>
</protein>
<sequence length="72" mass="8149">MTRHFGCCPGGRVYDAQIGVHTGIRGFWCARCLALTIGESWLRLTHKEWVASAERLQEKITRENTSTTTALR</sequence>
<comment type="caution">
    <text evidence="1">The sequence shown here is derived from an EMBL/GenBank/DDBJ whole genome shotgun (WGS) entry which is preliminary data.</text>
</comment>
<dbReference type="Proteomes" id="UP000324222">
    <property type="component" value="Unassembled WGS sequence"/>
</dbReference>
<name>A0A5B7I4Z6_PORTR</name>
<dbReference type="AlphaFoldDB" id="A0A5B7I4Z6"/>
<reference evidence="1 2" key="1">
    <citation type="submission" date="2019-05" db="EMBL/GenBank/DDBJ databases">
        <title>Another draft genome of Portunus trituberculatus and its Hox gene families provides insights of decapod evolution.</title>
        <authorList>
            <person name="Jeong J.-H."/>
            <person name="Song I."/>
            <person name="Kim S."/>
            <person name="Choi T."/>
            <person name="Kim D."/>
            <person name="Ryu S."/>
            <person name="Kim W."/>
        </authorList>
    </citation>
    <scope>NUCLEOTIDE SEQUENCE [LARGE SCALE GENOMIC DNA]</scope>
    <source>
        <tissue evidence="1">Muscle</tissue>
    </source>
</reference>
<evidence type="ECO:0000313" key="1">
    <source>
        <dbReference type="EMBL" id="MPC75938.1"/>
    </source>
</evidence>
<proteinExistence type="predicted"/>
<evidence type="ECO:0000313" key="2">
    <source>
        <dbReference type="Proteomes" id="UP000324222"/>
    </source>
</evidence>
<gene>
    <name evidence="1" type="ORF">E2C01_070338</name>
</gene>
<accession>A0A5B7I4Z6</accession>